<feature type="transmembrane region" description="Helical" evidence="1">
    <location>
        <begin position="231"/>
        <end position="251"/>
    </location>
</feature>
<feature type="domain" description="DUF6534" evidence="2">
    <location>
        <begin position="167"/>
        <end position="254"/>
    </location>
</feature>
<dbReference type="OrthoDB" id="2535105at2759"/>
<keyword evidence="4" id="KW-1185">Reference proteome</keyword>
<proteinExistence type="predicted"/>
<dbReference type="PANTHER" id="PTHR40465">
    <property type="entry name" value="CHROMOSOME 1, WHOLE GENOME SHOTGUN SEQUENCE"/>
    <property type="match status" value="1"/>
</dbReference>
<feature type="transmembrane region" description="Helical" evidence="1">
    <location>
        <begin position="158"/>
        <end position="179"/>
    </location>
</feature>
<dbReference type="PANTHER" id="PTHR40465:SF1">
    <property type="entry name" value="DUF6534 DOMAIN-CONTAINING PROTEIN"/>
    <property type="match status" value="1"/>
</dbReference>
<reference evidence="3" key="1">
    <citation type="submission" date="2018-04" db="EMBL/GenBank/DDBJ databases">
        <title>Whole genome sequencing of Hypsizygus marmoreus.</title>
        <authorList>
            <person name="Choi I.-G."/>
            <person name="Min B."/>
            <person name="Kim J.-G."/>
            <person name="Kim S."/>
            <person name="Oh Y.-L."/>
            <person name="Kong W.-S."/>
            <person name="Park H."/>
            <person name="Jeong J."/>
            <person name="Song E.-S."/>
        </authorList>
    </citation>
    <scope>NUCLEOTIDE SEQUENCE [LARGE SCALE GENOMIC DNA]</scope>
    <source>
        <strain evidence="3">51987-8</strain>
    </source>
</reference>
<dbReference type="STRING" id="39966.A0A369IZR8"/>
<protein>
    <recommendedName>
        <fullName evidence="2">DUF6534 domain-containing protein</fullName>
    </recommendedName>
</protein>
<feature type="transmembrane region" description="Helical" evidence="1">
    <location>
        <begin position="200"/>
        <end position="225"/>
    </location>
</feature>
<dbReference type="InParanoid" id="A0A369IZR8"/>
<keyword evidence="1" id="KW-0812">Transmembrane</keyword>
<gene>
    <name evidence="3" type="ORF">Hypma_004742</name>
</gene>
<evidence type="ECO:0000259" key="2">
    <source>
        <dbReference type="Pfam" id="PF20152"/>
    </source>
</evidence>
<evidence type="ECO:0000256" key="1">
    <source>
        <dbReference type="SAM" id="Phobius"/>
    </source>
</evidence>
<organism evidence="3 4">
    <name type="scientific">Hypsizygus marmoreus</name>
    <name type="common">White beech mushroom</name>
    <name type="synonym">Agaricus marmoreus</name>
    <dbReference type="NCBI Taxonomy" id="39966"/>
    <lineage>
        <taxon>Eukaryota</taxon>
        <taxon>Fungi</taxon>
        <taxon>Dikarya</taxon>
        <taxon>Basidiomycota</taxon>
        <taxon>Agaricomycotina</taxon>
        <taxon>Agaricomycetes</taxon>
        <taxon>Agaricomycetidae</taxon>
        <taxon>Agaricales</taxon>
        <taxon>Tricholomatineae</taxon>
        <taxon>Lyophyllaceae</taxon>
        <taxon>Hypsizygus</taxon>
    </lineage>
</organism>
<feature type="transmembrane region" description="Helical" evidence="1">
    <location>
        <begin position="121"/>
        <end position="142"/>
    </location>
</feature>
<keyword evidence="1" id="KW-1133">Transmembrane helix</keyword>
<feature type="transmembrane region" description="Helical" evidence="1">
    <location>
        <begin position="91"/>
        <end position="109"/>
    </location>
</feature>
<dbReference type="Proteomes" id="UP000076154">
    <property type="component" value="Unassembled WGS sequence"/>
</dbReference>
<name>A0A369IZR8_HYPMA</name>
<dbReference type="Pfam" id="PF20152">
    <property type="entry name" value="DUF6534"/>
    <property type="match status" value="1"/>
</dbReference>
<dbReference type="EMBL" id="LUEZ02000184">
    <property type="protein sequence ID" value="RDB15239.1"/>
    <property type="molecule type" value="Genomic_DNA"/>
</dbReference>
<dbReference type="InterPro" id="IPR045339">
    <property type="entry name" value="DUF6534"/>
</dbReference>
<evidence type="ECO:0000313" key="3">
    <source>
        <dbReference type="EMBL" id="RDB15239.1"/>
    </source>
</evidence>
<keyword evidence="1" id="KW-0472">Membrane</keyword>
<feature type="transmembrane region" description="Helical" evidence="1">
    <location>
        <begin position="15"/>
        <end position="35"/>
    </location>
</feature>
<dbReference type="AlphaFoldDB" id="A0A369IZR8"/>
<comment type="caution">
    <text evidence="3">The sequence shown here is derived from an EMBL/GenBank/DDBJ whole genome shotgun (WGS) entry which is preliminary data.</text>
</comment>
<evidence type="ECO:0000313" key="4">
    <source>
        <dbReference type="Proteomes" id="UP000076154"/>
    </source>
</evidence>
<sequence length="298" mass="33114">MATASIVLTFGPAKIGYSLATFLFGFTTAQTYIYYRDFADDPLAIKLLVAMVWAVDFTNQISLGHGTYSYLVTFPGIPIRLFRKVPQSMTAAIESSTILVFLVSAFFTYRFWRSSKKHFQVGLLAVLIVARLVTKSLLGVLISRGPSFVISSPNVRPLLLFCWICGATADVLLTIALCYDLHVRQRSTMFYRTARMIDRLKMWCVATGMTTSIAAVVMAICFGVMDNNIWMGIYFVLPRLVSNSLLVSLNLRRSLRQMDPTGTGDLALPPSCPPYGQRANEISICMDVVTEVPVKLTP</sequence>
<accession>A0A369IZR8</accession>